<dbReference type="OrthoDB" id="3145912at2759"/>
<dbReference type="EMBL" id="KV419440">
    <property type="protein sequence ID" value="KZS88066.1"/>
    <property type="molecule type" value="Genomic_DNA"/>
</dbReference>
<reference evidence="1 2" key="1">
    <citation type="journal article" date="2016" name="Mol. Biol. Evol.">
        <title>Comparative Genomics of Early-Diverging Mushroom-Forming Fungi Provides Insights into the Origins of Lignocellulose Decay Capabilities.</title>
        <authorList>
            <person name="Nagy L.G."/>
            <person name="Riley R."/>
            <person name="Tritt A."/>
            <person name="Adam C."/>
            <person name="Daum C."/>
            <person name="Floudas D."/>
            <person name="Sun H."/>
            <person name="Yadav J.S."/>
            <person name="Pangilinan J."/>
            <person name="Larsson K.H."/>
            <person name="Matsuura K."/>
            <person name="Barry K."/>
            <person name="Labutti K."/>
            <person name="Kuo R."/>
            <person name="Ohm R.A."/>
            <person name="Bhattacharya S.S."/>
            <person name="Shirouzu T."/>
            <person name="Yoshinaga Y."/>
            <person name="Martin F.M."/>
            <person name="Grigoriev I.V."/>
            <person name="Hibbett D.S."/>
        </authorList>
    </citation>
    <scope>NUCLEOTIDE SEQUENCE [LARGE SCALE GENOMIC DNA]</scope>
    <source>
        <strain evidence="1 2">HHB9708</strain>
    </source>
</reference>
<sequence>MEITDQHIFSHFPTDIVRIIFEHAANIDQKTAFRLVRVSTWVADWIRPYLYRTIILSRTTQIRSYVKCVPEHGHKIEHLCLDFPARVQTSLLDRCTNLKHLCIHNPGPKFEGWPEIYLFAGVTCAPTHVTIVSPRQSSRERDGSRDAFPLMPTITGREIFRDCTHLIIPTLFTISNPGPDIAFGHPRTSPNITHLGLTVLESTTAEVEESGRRGSGFGPKLYLGLQKLTQSTIMKSLQMIVIFLHGDKSPVTASQLSNILRLDPRIYIFRTKKTPVELWEAHVRGHEDIWRVQRRD</sequence>
<dbReference type="AlphaFoldDB" id="A0A164NUZ9"/>
<dbReference type="Proteomes" id="UP000076722">
    <property type="component" value="Unassembled WGS sequence"/>
</dbReference>
<evidence type="ECO:0008006" key="3">
    <source>
        <dbReference type="Google" id="ProtNLM"/>
    </source>
</evidence>
<name>A0A164NUZ9_9AGAM</name>
<accession>A0A164NUZ9</accession>
<gene>
    <name evidence="1" type="ORF">SISNIDRAFT_552782</name>
</gene>
<proteinExistence type="predicted"/>
<organism evidence="1 2">
    <name type="scientific">Sistotremastrum niveocremeum HHB9708</name>
    <dbReference type="NCBI Taxonomy" id="1314777"/>
    <lineage>
        <taxon>Eukaryota</taxon>
        <taxon>Fungi</taxon>
        <taxon>Dikarya</taxon>
        <taxon>Basidiomycota</taxon>
        <taxon>Agaricomycotina</taxon>
        <taxon>Agaricomycetes</taxon>
        <taxon>Sistotremastrales</taxon>
        <taxon>Sistotremastraceae</taxon>
        <taxon>Sertulicium</taxon>
        <taxon>Sertulicium niveocremeum</taxon>
    </lineage>
</organism>
<protein>
    <recommendedName>
        <fullName evidence="3">F-box domain-containing protein</fullName>
    </recommendedName>
</protein>
<evidence type="ECO:0000313" key="1">
    <source>
        <dbReference type="EMBL" id="KZS88066.1"/>
    </source>
</evidence>
<evidence type="ECO:0000313" key="2">
    <source>
        <dbReference type="Proteomes" id="UP000076722"/>
    </source>
</evidence>
<keyword evidence="2" id="KW-1185">Reference proteome</keyword>